<gene>
    <name evidence="3" type="ORF">H2204_003817</name>
</gene>
<proteinExistence type="predicted"/>
<evidence type="ECO:0000313" key="3">
    <source>
        <dbReference type="EMBL" id="KAJ9639206.1"/>
    </source>
</evidence>
<feature type="compositionally biased region" description="Low complexity" evidence="2">
    <location>
        <begin position="187"/>
        <end position="198"/>
    </location>
</feature>
<dbReference type="PANTHER" id="PTHR31996:SF2">
    <property type="entry name" value="COILED-COIL DOMAIN-CONTAINING PROTEIN 115"/>
    <property type="match status" value="1"/>
</dbReference>
<protein>
    <recommendedName>
        <fullName evidence="1">Vacuolar ATPase assembly protein VMA22</fullName>
    </recommendedName>
</protein>
<dbReference type="PANTHER" id="PTHR31996">
    <property type="entry name" value="COILED-COIL DOMAIN-CONTAINING PROTEIN 115"/>
    <property type="match status" value="1"/>
</dbReference>
<evidence type="ECO:0000256" key="2">
    <source>
        <dbReference type="SAM" id="MobiDB-lite"/>
    </source>
</evidence>
<sequence>MNTTTTTHLPSPPTSRPTSPTPLSKDARVDTRVEEEGKEDGRALSERLDDLLASYLTLLDTYTNLRAQLSKEFSFGFYALAQANRNTNLGPGRRYGEEGYDERMKALKTVHIMQNAASKSHCSTATGQEAGENDETTTTPPKGSSPTQIGVPSSREEEEEGHSKLPAPKSMHNQDASEGDPGSLKQSVPPSTSPSYPVHATSHPAPCCYTYSVESDTTTITTTNKDRPSSTSSSSPASPSPLSSDETSVSDTQDKAKTKVKVKAISKDPLKWYGILVPPALRQCQSHFHGSMSSTIPELLGIMSALQRFEVNIWETRRALGMAEEYEHEWDESSAKT</sequence>
<dbReference type="Proteomes" id="UP001172681">
    <property type="component" value="Unassembled WGS sequence"/>
</dbReference>
<keyword evidence="4" id="KW-1185">Reference proteome</keyword>
<dbReference type="AlphaFoldDB" id="A0AA38Y8F3"/>
<dbReference type="EMBL" id="JAPDRN010000018">
    <property type="protein sequence ID" value="KAJ9639206.1"/>
    <property type="molecule type" value="Genomic_DNA"/>
</dbReference>
<feature type="compositionally biased region" description="Low complexity" evidence="2">
    <location>
        <begin position="220"/>
        <end position="244"/>
    </location>
</feature>
<accession>A0AA38Y8F3</accession>
<evidence type="ECO:0000256" key="1">
    <source>
        <dbReference type="ARBA" id="ARBA00093634"/>
    </source>
</evidence>
<feature type="compositionally biased region" description="Low complexity" evidence="2">
    <location>
        <begin position="136"/>
        <end position="147"/>
    </location>
</feature>
<dbReference type="Pfam" id="PF21730">
    <property type="entry name" value="Vma22_CCDC115"/>
    <property type="match status" value="2"/>
</dbReference>
<dbReference type="InterPro" id="IPR040357">
    <property type="entry name" value="Vma22/CCDC115"/>
</dbReference>
<reference evidence="3" key="1">
    <citation type="submission" date="2022-10" db="EMBL/GenBank/DDBJ databases">
        <title>Culturing micro-colonial fungi from biological soil crusts in the Mojave desert and describing Neophaeococcomyces mojavensis, and introducing the new genera and species Taxawa tesnikishii.</title>
        <authorList>
            <person name="Kurbessoian T."/>
            <person name="Stajich J.E."/>
        </authorList>
    </citation>
    <scope>NUCLEOTIDE SEQUENCE</scope>
    <source>
        <strain evidence="3">TK_35</strain>
    </source>
</reference>
<feature type="compositionally biased region" description="Basic and acidic residues" evidence="2">
    <location>
        <begin position="25"/>
        <end position="41"/>
    </location>
</feature>
<dbReference type="GO" id="GO:0051082">
    <property type="term" value="F:unfolded protein binding"/>
    <property type="evidence" value="ECO:0007669"/>
    <property type="project" value="TreeGrafter"/>
</dbReference>
<feature type="region of interest" description="Disordered" evidence="2">
    <location>
        <begin position="220"/>
        <end position="257"/>
    </location>
</feature>
<feature type="region of interest" description="Disordered" evidence="2">
    <location>
        <begin position="117"/>
        <end position="199"/>
    </location>
</feature>
<dbReference type="GO" id="GO:0070072">
    <property type="term" value="P:vacuolar proton-transporting V-type ATPase complex assembly"/>
    <property type="evidence" value="ECO:0007669"/>
    <property type="project" value="InterPro"/>
</dbReference>
<evidence type="ECO:0000313" key="4">
    <source>
        <dbReference type="Proteomes" id="UP001172681"/>
    </source>
</evidence>
<organism evidence="3 4">
    <name type="scientific">Knufia peltigerae</name>
    <dbReference type="NCBI Taxonomy" id="1002370"/>
    <lineage>
        <taxon>Eukaryota</taxon>
        <taxon>Fungi</taxon>
        <taxon>Dikarya</taxon>
        <taxon>Ascomycota</taxon>
        <taxon>Pezizomycotina</taxon>
        <taxon>Eurotiomycetes</taxon>
        <taxon>Chaetothyriomycetidae</taxon>
        <taxon>Chaetothyriales</taxon>
        <taxon>Trichomeriaceae</taxon>
        <taxon>Knufia</taxon>
    </lineage>
</organism>
<feature type="region of interest" description="Disordered" evidence="2">
    <location>
        <begin position="1"/>
        <end position="41"/>
    </location>
</feature>
<comment type="caution">
    <text evidence="3">The sequence shown here is derived from an EMBL/GenBank/DDBJ whole genome shotgun (WGS) entry which is preliminary data.</text>
</comment>
<dbReference type="GO" id="GO:1990871">
    <property type="term" value="C:Vma12-Vma22 assembly complex"/>
    <property type="evidence" value="ECO:0007669"/>
    <property type="project" value="TreeGrafter"/>
</dbReference>
<feature type="compositionally biased region" description="Polar residues" evidence="2">
    <location>
        <begin position="117"/>
        <end position="127"/>
    </location>
</feature>
<name>A0AA38Y8F3_9EURO</name>